<sequence>MATTSITGDLRESFAYRRFWLIFGRDDASAQFQHTSIGGLFFTVSTMIRVAIVYFVFGAALGHTGPSYFGYIAFGFPIFMTISSSISNGYSILKQNRSIINSMRMPIFALVLRFLVSQIIRLGFSLLVFLGFVVLNPGIINQNWIWLLLTIPLFVCTICAIALFCMILGAFFPNIFEFLNSLMRMMMFATPIFWYAASRHGVRGAIALYNPFTHIIAIVREPALGQPLPFLSLAVVVAILVVVGGAGCYMLKRSSEWLIYRI</sequence>
<dbReference type="InterPro" id="IPR013525">
    <property type="entry name" value="ABC2_TM"/>
</dbReference>
<feature type="transmembrane region" description="Helical" evidence="9">
    <location>
        <begin position="144"/>
        <end position="171"/>
    </location>
</feature>
<feature type="transmembrane region" description="Helical" evidence="9">
    <location>
        <begin position="230"/>
        <end position="251"/>
    </location>
</feature>
<dbReference type="PANTHER" id="PTHR30413:SF10">
    <property type="entry name" value="CAPSULE POLYSACCHARIDE EXPORT INNER-MEMBRANE PROTEIN CTRC"/>
    <property type="match status" value="1"/>
</dbReference>
<protein>
    <recommendedName>
        <fullName evidence="10">ABC-2 type transporter transmembrane domain-containing protein</fullName>
    </recommendedName>
</protein>
<dbReference type="OrthoDB" id="9796017at2"/>
<dbReference type="GO" id="GO:0005886">
    <property type="term" value="C:plasma membrane"/>
    <property type="evidence" value="ECO:0007669"/>
    <property type="project" value="UniProtKB-SubCell"/>
</dbReference>
<accession>A0A506U2R1</accession>
<comment type="subcellular location">
    <subcellularLocation>
        <location evidence="1">Cell membrane</location>
        <topology evidence="1">Multi-pass membrane protein</topology>
    </subcellularLocation>
</comment>
<evidence type="ECO:0000256" key="2">
    <source>
        <dbReference type="ARBA" id="ARBA00007783"/>
    </source>
</evidence>
<dbReference type="EMBL" id="VHLH01000020">
    <property type="protein sequence ID" value="TPW27561.1"/>
    <property type="molecule type" value="Genomic_DNA"/>
</dbReference>
<keyword evidence="6 9" id="KW-1133">Transmembrane helix</keyword>
<dbReference type="RefSeq" id="WP_141167154.1">
    <property type="nucleotide sequence ID" value="NZ_VHLH01000020.1"/>
</dbReference>
<evidence type="ECO:0000256" key="8">
    <source>
        <dbReference type="ARBA" id="ARBA00023136"/>
    </source>
</evidence>
<proteinExistence type="inferred from homology"/>
<evidence type="ECO:0000256" key="3">
    <source>
        <dbReference type="ARBA" id="ARBA00022448"/>
    </source>
</evidence>
<dbReference type="Pfam" id="PF01061">
    <property type="entry name" value="ABC2_membrane"/>
    <property type="match status" value="1"/>
</dbReference>
<feature type="transmembrane region" description="Helical" evidence="9">
    <location>
        <begin position="40"/>
        <end position="62"/>
    </location>
</feature>
<dbReference type="GO" id="GO:0015774">
    <property type="term" value="P:polysaccharide transport"/>
    <property type="evidence" value="ECO:0007669"/>
    <property type="project" value="UniProtKB-KW"/>
</dbReference>
<organism evidence="11 12">
    <name type="scientific">Pararhizobium mangrovi</name>
    <dbReference type="NCBI Taxonomy" id="2590452"/>
    <lineage>
        <taxon>Bacteria</taxon>
        <taxon>Pseudomonadati</taxon>
        <taxon>Pseudomonadota</taxon>
        <taxon>Alphaproteobacteria</taxon>
        <taxon>Hyphomicrobiales</taxon>
        <taxon>Rhizobiaceae</taxon>
        <taxon>Rhizobium/Agrobacterium group</taxon>
        <taxon>Pararhizobium</taxon>
    </lineage>
</organism>
<keyword evidence="5 9" id="KW-0812">Transmembrane</keyword>
<feature type="transmembrane region" description="Helical" evidence="9">
    <location>
        <begin position="107"/>
        <end position="132"/>
    </location>
</feature>
<evidence type="ECO:0000256" key="6">
    <source>
        <dbReference type="ARBA" id="ARBA00022989"/>
    </source>
</evidence>
<evidence type="ECO:0000256" key="9">
    <source>
        <dbReference type="SAM" id="Phobius"/>
    </source>
</evidence>
<evidence type="ECO:0000256" key="1">
    <source>
        <dbReference type="ARBA" id="ARBA00004651"/>
    </source>
</evidence>
<keyword evidence="4" id="KW-1003">Cell membrane</keyword>
<evidence type="ECO:0000256" key="4">
    <source>
        <dbReference type="ARBA" id="ARBA00022475"/>
    </source>
</evidence>
<keyword evidence="3" id="KW-0813">Transport</keyword>
<keyword evidence="7" id="KW-0762">Sugar transport</keyword>
<feature type="transmembrane region" description="Helical" evidence="9">
    <location>
        <begin position="68"/>
        <end position="86"/>
    </location>
</feature>
<dbReference type="GO" id="GO:0140359">
    <property type="term" value="F:ABC-type transporter activity"/>
    <property type="evidence" value="ECO:0007669"/>
    <property type="project" value="InterPro"/>
</dbReference>
<comment type="caution">
    <text evidence="11">The sequence shown here is derived from an EMBL/GenBank/DDBJ whole genome shotgun (WGS) entry which is preliminary data.</text>
</comment>
<dbReference type="AlphaFoldDB" id="A0A506U2R1"/>
<comment type="similarity">
    <text evidence="2">Belongs to the ABC-2 integral membrane protein family.</text>
</comment>
<evidence type="ECO:0000259" key="10">
    <source>
        <dbReference type="Pfam" id="PF01061"/>
    </source>
</evidence>
<evidence type="ECO:0000256" key="5">
    <source>
        <dbReference type="ARBA" id="ARBA00022692"/>
    </source>
</evidence>
<reference evidence="11 12" key="1">
    <citation type="submission" date="2019-06" db="EMBL/GenBank/DDBJ databases">
        <authorList>
            <person name="Li M."/>
        </authorList>
    </citation>
    <scope>NUCLEOTIDE SEQUENCE [LARGE SCALE GENOMIC DNA]</scope>
    <source>
        <strain evidence="11 12">BGMRC6574</strain>
    </source>
</reference>
<dbReference type="PANTHER" id="PTHR30413">
    <property type="entry name" value="INNER MEMBRANE TRANSPORT PERMEASE"/>
    <property type="match status" value="1"/>
</dbReference>
<keyword evidence="7" id="KW-0625">Polysaccharide transport</keyword>
<gene>
    <name evidence="11" type="ORF">FJU11_11255</name>
</gene>
<dbReference type="Proteomes" id="UP000320314">
    <property type="component" value="Unassembled WGS sequence"/>
</dbReference>
<feature type="domain" description="ABC-2 type transporter transmembrane" evidence="10">
    <location>
        <begin position="42"/>
        <end position="221"/>
    </location>
</feature>
<dbReference type="GO" id="GO:0015920">
    <property type="term" value="P:lipopolysaccharide transport"/>
    <property type="evidence" value="ECO:0007669"/>
    <property type="project" value="TreeGrafter"/>
</dbReference>
<keyword evidence="12" id="KW-1185">Reference proteome</keyword>
<evidence type="ECO:0000313" key="12">
    <source>
        <dbReference type="Proteomes" id="UP000320314"/>
    </source>
</evidence>
<evidence type="ECO:0000313" key="11">
    <source>
        <dbReference type="EMBL" id="TPW27561.1"/>
    </source>
</evidence>
<name>A0A506U2R1_9HYPH</name>
<evidence type="ECO:0000256" key="7">
    <source>
        <dbReference type="ARBA" id="ARBA00023047"/>
    </source>
</evidence>
<keyword evidence="8 9" id="KW-0472">Membrane</keyword>
<feature type="transmembrane region" description="Helical" evidence="9">
    <location>
        <begin position="178"/>
        <end position="197"/>
    </location>
</feature>